<evidence type="ECO:0000313" key="2">
    <source>
        <dbReference type="Proteomes" id="UP001597318"/>
    </source>
</evidence>
<comment type="caution">
    <text evidence="1">The sequence shown here is derived from an EMBL/GenBank/DDBJ whole genome shotgun (WGS) entry which is preliminary data.</text>
</comment>
<proteinExistence type="predicted"/>
<evidence type="ECO:0000313" key="1">
    <source>
        <dbReference type="EMBL" id="MFD2216390.1"/>
    </source>
</evidence>
<gene>
    <name evidence="1" type="ORF">ACFSKK_22190</name>
</gene>
<evidence type="ECO:0008006" key="3">
    <source>
        <dbReference type="Google" id="ProtNLM"/>
    </source>
</evidence>
<keyword evidence="2" id="KW-1185">Reference proteome</keyword>
<sequence length="74" mass="8685">MLRLKKVNEHEVNLIGIKRNLINDEMLFEAQTQFDDLKMNLVKVSKSVIGYAKLKGWEDNELVNLHNEIKSLFK</sequence>
<reference evidence="2" key="1">
    <citation type="journal article" date="2019" name="Int. J. Syst. Evol. Microbiol.">
        <title>The Global Catalogue of Microorganisms (GCM) 10K type strain sequencing project: providing services to taxonomists for standard genome sequencing and annotation.</title>
        <authorList>
            <consortium name="The Broad Institute Genomics Platform"/>
            <consortium name="The Broad Institute Genome Sequencing Center for Infectious Disease"/>
            <person name="Wu L."/>
            <person name="Ma J."/>
        </authorList>
    </citation>
    <scope>NUCLEOTIDE SEQUENCE [LARGE SCALE GENOMIC DNA]</scope>
    <source>
        <strain evidence="2">CGMCC 1.15474</strain>
    </source>
</reference>
<name>A0ABW5C617_9BACI</name>
<dbReference type="Proteomes" id="UP001597318">
    <property type="component" value="Unassembled WGS sequence"/>
</dbReference>
<dbReference type="RefSeq" id="WP_247347728.1">
    <property type="nucleotide sequence ID" value="NZ_CP095551.1"/>
</dbReference>
<accession>A0ABW5C617</accession>
<organism evidence="1 2">
    <name type="scientific">Metabacillus endolithicus</name>
    <dbReference type="NCBI Taxonomy" id="1535204"/>
    <lineage>
        <taxon>Bacteria</taxon>
        <taxon>Bacillati</taxon>
        <taxon>Bacillota</taxon>
        <taxon>Bacilli</taxon>
        <taxon>Bacillales</taxon>
        <taxon>Bacillaceae</taxon>
        <taxon>Metabacillus</taxon>
    </lineage>
</organism>
<dbReference type="EMBL" id="JBHUIK010000007">
    <property type="protein sequence ID" value="MFD2216390.1"/>
    <property type="molecule type" value="Genomic_DNA"/>
</dbReference>
<protein>
    <recommendedName>
        <fullName evidence="3">Aspartyl-phosphate phosphatase Spo0E family protein</fullName>
    </recommendedName>
</protein>